<dbReference type="EMBL" id="JBAHYK010001641">
    <property type="protein sequence ID" value="KAL0567229.1"/>
    <property type="molecule type" value="Genomic_DNA"/>
</dbReference>
<evidence type="ECO:0000313" key="2">
    <source>
        <dbReference type="EMBL" id="KAL0567229.1"/>
    </source>
</evidence>
<reference evidence="2 3" key="1">
    <citation type="submission" date="2024-02" db="EMBL/GenBank/DDBJ databases">
        <title>A draft genome for the cacao thread blight pathogen Marasmius crinis-equi.</title>
        <authorList>
            <person name="Cohen S.P."/>
            <person name="Baruah I.K."/>
            <person name="Amoako-Attah I."/>
            <person name="Bukari Y."/>
            <person name="Meinhardt L.W."/>
            <person name="Bailey B.A."/>
        </authorList>
    </citation>
    <scope>NUCLEOTIDE SEQUENCE [LARGE SCALE GENOMIC DNA]</scope>
    <source>
        <strain evidence="2 3">GH-76</strain>
    </source>
</reference>
<feature type="non-terminal residue" evidence="2">
    <location>
        <position position="1"/>
    </location>
</feature>
<feature type="region of interest" description="Disordered" evidence="1">
    <location>
        <begin position="1"/>
        <end position="50"/>
    </location>
</feature>
<feature type="compositionally biased region" description="Acidic residues" evidence="1">
    <location>
        <begin position="1"/>
        <end position="13"/>
    </location>
</feature>
<proteinExistence type="predicted"/>
<accession>A0ABR3EWC6</accession>
<evidence type="ECO:0000313" key="3">
    <source>
        <dbReference type="Proteomes" id="UP001465976"/>
    </source>
</evidence>
<name>A0ABR3EWC6_9AGAR</name>
<dbReference type="Proteomes" id="UP001465976">
    <property type="component" value="Unassembled WGS sequence"/>
</dbReference>
<sequence>FNVEAEEEDDEEVDQIRESGGTQSPAPSLSQALSSPARHSESPPLVHDPASTFKDVVHNAQKGFSLSVPRPENANNDTTLRALPSLYSGVSRQVLDPPLVKPAQYWQQNKDSVMMYRCPGSSAKQAEPVVLHKESGWVCGRRETLHAISLGPTFSTLHACDQCITRGIGVSGPCSHEASPDLVNMMRDQLKLLVGLCPSALGDEVVSLIRQGEITQQLLETAEMARETYFEAYDQLAAKFEDPLVLFNTIRAAGLYNC</sequence>
<keyword evidence="3" id="KW-1185">Reference proteome</keyword>
<evidence type="ECO:0000256" key="1">
    <source>
        <dbReference type="SAM" id="MobiDB-lite"/>
    </source>
</evidence>
<feature type="compositionally biased region" description="Low complexity" evidence="1">
    <location>
        <begin position="23"/>
        <end position="37"/>
    </location>
</feature>
<organism evidence="2 3">
    <name type="scientific">Marasmius crinis-equi</name>
    <dbReference type="NCBI Taxonomy" id="585013"/>
    <lineage>
        <taxon>Eukaryota</taxon>
        <taxon>Fungi</taxon>
        <taxon>Dikarya</taxon>
        <taxon>Basidiomycota</taxon>
        <taxon>Agaricomycotina</taxon>
        <taxon>Agaricomycetes</taxon>
        <taxon>Agaricomycetidae</taxon>
        <taxon>Agaricales</taxon>
        <taxon>Marasmiineae</taxon>
        <taxon>Marasmiaceae</taxon>
        <taxon>Marasmius</taxon>
    </lineage>
</organism>
<gene>
    <name evidence="2" type="ORF">V5O48_014761</name>
</gene>
<comment type="caution">
    <text evidence="2">The sequence shown here is derived from an EMBL/GenBank/DDBJ whole genome shotgun (WGS) entry which is preliminary data.</text>
</comment>
<protein>
    <submittedName>
        <fullName evidence="2">Uncharacterized protein</fullName>
    </submittedName>
</protein>